<dbReference type="HOGENOM" id="CLU_650066_0_0_6"/>
<reference evidence="1 2" key="1">
    <citation type="journal article" date="2005" name="Proc. Natl. Acad. Sci. U.S.A.">
        <title>Complete genome sequence of Vibrio fischeri: a symbiotic bacterium with pathogenic congeners.</title>
        <authorList>
            <person name="Ruby E.G."/>
            <person name="Urbanowski M."/>
            <person name="Campbell J."/>
            <person name="Dunn A."/>
            <person name="Faini M."/>
            <person name="Gunsalus R."/>
            <person name="Lostroh P."/>
            <person name="Lupp C."/>
            <person name="McCann J."/>
            <person name="Millikan D."/>
            <person name="Schaefer A."/>
            <person name="Stabb E."/>
            <person name="Stevens A."/>
            <person name="Visick K."/>
            <person name="Whistler C."/>
            <person name="Greenberg E.P."/>
        </authorList>
    </citation>
    <scope>NUCLEOTIDE SEQUENCE [LARGE SCALE GENOMIC DNA]</scope>
    <source>
        <strain evidence="2">ATCC 700601 / ES114</strain>
    </source>
</reference>
<dbReference type="OrthoDB" id="7059787at2"/>
<accession>Q5E546</accession>
<evidence type="ECO:0000313" key="2">
    <source>
        <dbReference type="Proteomes" id="UP000000537"/>
    </source>
</evidence>
<dbReference type="PATRIC" id="fig|312309.11.peg.1364"/>
<proteinExistence type="predicted"/>
<organism evidence="1 2">
    <name type="scientific">Aliivibrio fischeri (strain ATCC 700601 / ES114)</name>
    <name type="common">Vibrio fischeri</name>
    <dbReference type="NCBI Taxonomy" id="312309"/>
    <lineage>
        <taxon>Bacteria</taxon>
        <taxon>Pseudomonadati</taxon>
        <taxon>Pseudomonadota</taxon>
        <taxon>Gammaproteobacteria</taxon>
        <taxon>Vibrionales</taxon>
        <taxon>Vibrionaceae</taxon>
        <taxon>Aliivibrio</taxon>
    </lineage>
</organism>
<keyword evidence="2" id="KW-1185">Reference proteome</keyword>
<dbReference type="KEGG" id="vfi:VF_1355"/>
<dbReference type="EnsemblBacteria" id="AAW85850">
    <property type="protein sequence ID" value="AAW85850"/>
    <property type="gene ID" value="VF_1355"/>
</dbReference>
<name>Q5E546_ALIF1</name>
<evidence type="ECO:0000313" key="1">
    <source>
        <dbReference type="EMBL" id="AAW85850.1"/>
    </source>
</evidence>
<dbReference type="STRING" id="312309.VF_1355"/>
<sequence length="421" mass="48851">MERPVVDEIYEILVNGDLERLENISRPQDAVYIRTVISTESSNAAGLHINLEDITNKAPWITPLFIGPKVFLNSASTALQSHLTGGQSSVPIDWSFSFDSNVGERVRAYVNHENINKKDQDRIITLIKLKKEYSLQTDLVPFLFENLRLSREDNKNLRPLNTILAFKKLDHIDWESFEKDPYKPKFMCNEQELLKESEEDYESFVTNEEVKNREYKAVFTQIILFELAILWLKNPAKPDEVFRKLIDFCVLQLGKLPKYELLVALQFLEKPKRVRFFGPVADVAKNIETALKGMAWDISHMRTLETMSTITALGSFFLPFFVSFDDKFSEILKLNQINFLVIDDRLKRMHSASIHELHFQIKLNECMSEEVLSKSSHKESEMRKQYTLPINDLQHILKHQEVTLKAIADEVRASKKAKRNA</sequence>
<dbReference type="Proteomes" id="UP000000537">
    <property type="component" value="Chromosome I"/>
</dbReference>
<dbReference type="eggNOG" id="ENOG5033KW2">
    <property type="taxonomic scope" value="Bacteria"/>
</dbReference>
<protein>
    <submittedName>
        <fullName evidence="1">Uncharacterized protein</fullName>
    </submittedName>
</protein>
<dbReference type="EMBL" id="CP000020">
    <property type="protein sequence ID" value="AAW85850.1"/>
    <property type="molecule type" value="Genomic_DNA"/>
</dbReference>
<dbReference type="GeneID" id="54164024"/>
<dbReference type="RefSeq" id="WP_011261953.1">
    <property type="nucleotide sequence ID" value="NC_006840.2"/>
</dbReference>
<reference evidence="1 2" key="2">
    <citation type="journal article" date="2008" name="BMC Genomics">
        <title>Comparative genomics-based investigation of resequencing targets in Vibrio fischeri: focus on point miscalls and artefactual expansions.</title>
        <authorList>
            <person name="Mandel M.J."/>
            <person name="Stabb E.V."/>
            <person name="Ruby E.G."/>
        </authorList>
    </citation>
    <scope>NUCLEOTIDE SEQUENCE [LARGE SCALE GENOMIC DNA]</scope>
    <source>
        <strain evidence="2">ATCC 700601 / ES114</strain>
    </source>
</reference>
<gene>
    <name evidence="1" type="ordered locus">VF_1355</name>
</gene>
<dbReference type="AlphaFoldDB" id="Q5E546"/>